<feature type="domain" description="MOSC" evidence="3">
    <location>
        <begin position="257"/>
        <end position="432"/>
    </location>
</feature>
<sequence>MDTAQSPGPRPAVAAASWADAGTLLVLLVTVVGFVLPMLLVYPPVRPRPSELLSETHSKLGLGWGPDGDDDDAAAKATGTPRIRGLWVYPIKSCPGIRVARSAVGPTGLAFDRLFAFAQLASRFPARAGADVAAGGRPPDKDGHDDNDNDDDDVWEVITQRVFPRLATLQVELAPRAKLARGWRAVPEIEVVLPIEPDEGDDGDEDNSNTKKHAAAKPTHGKVRIWRDTVRARNLSAEVPRALQLYLGVSNRLGVFRVDPAHLRQIFRCAPRKDAAGYQPVTGFQDAYPVHLLNRNSVRALNAVVQTDAALPALDVRRFRANIVVDGVEAYDEDSWKLVSFKPAPGSPSSLDEAKFHVSCRTVRCKLPNVNPDTGERHPREPDFSLRKHREIDAGAPKMGCLGMQLTPLFDQPDKPESMELTLEAGMAVDVLARGEHLYVKI</sequence>
<keyword evidence="2" id="KW-0472">Membrane</keyword>
<evidence type="ECO:0000313" key="4">
    <source>
        <dbReference type="EMBL" id="OAA58062.1"/>
    </source>
</evidence>
<feature type="compositionally biased region" description="Low complexity" evidence="1">
    <location>
        <begin position="128"/>
        <end position="137"/>
    </location>
</feature>
<feature type="region of interest" description="Disordered" evidence="1">
    <location>
        <begin position="128"/>
        <end position="152"/>
    </location>
</feature>
<dbReference type="InterPro" id="IPR011037">
    <property type="entry name" value="Pyrv_Knase-like_insert_dom_sf"/>
</dbReference>
<feature type="compositionally biased region" description="Acidic residues" evidence="1">
    <location>
        <begin position="196"/>
        <end position="207"/>
    </location>
</feature>
<dbReference type="GO" id="GO:0003824">
    <property type="term" value="F:catalytic activity"/>
    <property type="evidence" value="ECO:0007669"/>
    <property type="project" value="InterPro"/>
</dbReference>
<keyword evidence="2" id="KW-1133">Transmembrane helix</keyword>
<evidence type="ECO:0000313" key="5">
    <source>
        <dbReference type="Proteomes" id="UP000076874"/>
    </source>
</evidence>
<dbReference type="InterPro" id="IPR005303">
    <property type="entry name" value="MOCOS_middle"/>
</dbReference>
<comment type="caution">
    <text evidence="4">The sequence shown here is derived from an EMBL/GenBank/DDBJ whole genome shotgun (WGS) entry which is preliminary data.</text>
</comment>
<dbReference type="InterPro" id="IPR005302">
    <property type="entry name" value="MoCF_Sase_C"/>
</dbReference>
<dbReference type="Pfam" id="PF03476">
    <property type="entry name" value="MOSC_N"/>
    <property type="match status" value="1"/>
</dbReference>
<dbReference type="STRING" id="1081102.A0A167QXF3"/>
<feature type="transmembrane region" description="Helical" evidence="2">
    <location>
        <begin position="21"/>
        <end position="42"/>
    </location>
</feature>
<organism evidence="4 5">
    <name type="scientific">Niveomyces insectorum RCEF 264</name>
    <dbReference type="NCBI Taxonomy" id="1081102"/>
    <lineage>
        <taxon>Eukaryota</taxon>
        <taxon>Fungi</taxon>
        <taxon>Dikarya</taxon>
        <taxon>Ascomycota</taxon>
        <taxon>Pezizomycotina</taxon>
        <taxon>Sordariomycetes</taxon>
        <taxon>Hypocreomycetidae</taxon>
        <taxon>Hypocreales</taxon>
        <taxon>Cordycipitaceae</taxon>
        <taxon>Niveomyces</taxon>
    </lineage>
</organism>
<protein>
    <submittedName>
        <fullName evidence="4">Molybdenum cofactor sulfurase</fullName>
    </submittedName>
</protein>
<evidence type="ECO:0000256" key="1">
    <source>
        <dbReference type="SAM" id="MobiDB-lite"/>
    </source>
</evidence>
<dbReference type="GO" id="GO:0030170">
    <property type="term" value="F:pyridoxal phosphate binding"/>
    <property type="evidence" value="ECO:0007669"/>
    <property type="project" value="InterPro"/>
</dbReference>
<dbReference type="OrthoDB" id="17255at2759"/>
<dbReference type="SUPFAM" id="SSF50800">
    <property type="entry name" value="PK beta-barrel domain-like"/>
    <property type="match status" value="1"/>
</dbReference>
<dbReference type="GO" id="GO:0030151">
    <property type="term" value="F:molybdenum ion binding"/>
    <property type="evidence" value="ECO:0007669"/>
    <property type="project" value="InterPro"/>
</dbReference>
<proteinExistence type="predicted"/>
<feature type="compositionally biased region" description="Basic residues" evidence="1">
    <location>
        <begin position="210"/>
        <end position="220"/>
    </location>
</feature>
<accession>A0A167QXF3</accession>
<name>A0A167QXF3_9HYPO</name>
<dbReference type="Pfam" id="PF03473">
    <property type="entry name" value="MOSC"/>
    <property type="match status" value="1"/>
</dbReference>
<dbReference type="PROSITE" id="PS51340">
    <property type="entry name" value="MOSC"/>
    <property type="match status" value="1"/>
</dbReference>
<dbReference type="Proteomes" id="UP000076874">
    <property type="component" value="Unassembled WGS sequence"/>
</dbReference>
<evidence type="ECO:0000256" key="2">
    <source>
        <dbReference type="SAM" id="Phobius"/>
    </source>
</evidence>
<dbReference type="EMBL" id="AZHD01000013">
    <property type="protein sequence ID" value="OAA58062.1"/>
    <property type="molecule type" value="Genomic_DNA"/>
</dbReference>
<keyword evidence="5" id="KW-1185">Reference proteome</keyword>
<reference evidence="4 5" key="1">
    <citation type="journal article" date="2016" name="Genome Biol. Evol.">
        <title>Divergent and convergent evolution of fungal pathogenicity.</title>
        <authorList>
            <person name="Shang Y."/>
            <person name="Xiao G."/>
            <person name="Zheng P."/>
            <person name="Cen K."/>
            <person name="Zhan S."/>
            <person name="Wang C."/>
        </authorList>
    </citation>
    <scope>NUCLEOTIDE SEQUENCE [LARGE SCALE GENOMIC DNA]</scope>
    <source>
        <strain evidence="4 5">RCEF 264</strain>
    </source>
</reference>
<feature type="region of interest" description="Disordered" evidence="1">
    <location>
        <begin position="195"/>
        <end position="220"/>
    </location>
</feature>
<evidence type="ECO:0000259" key="3">
    <source>
        <dbReference type="PROSITE" id="PS51340"/>
    </source>
</evidence>
<dbReference type="AlphaFoldDB" id="A0A167QXF3"/>
<gene>
    <name evidence="4" type="ORF">SPI_06947</name>
</gene>
<keyword evidence="2" id="KW-0812">Transmembrane</keyword>